<proteinExistence type="predicted"/>
<comment type="subcellular location">
    <subcellularLocation>
        <location evidence="1">Membrane</location>
        <topology evidence="1">Multi-pass membrane protein</topology>
    </subcellularLocation>
</comment>
<evidence type="ECO:0000256" key="2">
    <source>
        <dbReference type="ARBA" id="ARBA00022692"/>
    </source>
</evidence>
<gene>
    <name evidence="6" type="ORF">NEA10_13425</name>
</gene>
<organism evidence="6 7">
    <name type="scientific">Phormidium yuhuli AB48</name>
    <dbReference type="NCBI Taxonomy" id="2940671"/>
    <lineage>
        <taxon>Bacteria</taxon>
        <taxon>Bacillati</taxon>
        <taxon>Cyanobacteriota</taxon>
        <taxon>Cyanophyceae</taxon>
        <taxon>Oscillatoriophycideae</taxon>
        <taxon>Oscillatoriales</taxon>
        <taxon>Oscillatoriaceae</taxon>
        <taxon>Phormidium</taxon>
        <taxon>Phormidium yuhuli</taxon>
    </lineage>
</organism>
<evidence type="ECO:0000313" key="7">
    <source>
        <dbReference type="Proteomes" id="UP001056708"/>
    </source>
</evidence>
<evidence type="ECO:0000256" key="3">
    <source>
        <dbReference type="ARBA" id="ARBA00022989"/>
    </source>
</evidence>
<feature type="transmembrane region" description="Helical" evidence="5">
    <location>
        <begin position="48"/>
        <end position="69"/>
    </location>
</feature>
<sequence>MDSDQRKILSILCHASVFLSWTLLAVGIPVALFLLVDDQAVKTNAREVLNFYINLLIYGALIGVLWALVITIPVAFVLGILVGIANVVLPILAILKVASNPDQSYRYPFIIHLL</sequence>
<feature type="transmembrane region" description="Helical" evidence="5">
    <location>
        <begin position="75"/>
        <end position="98"/>
    </location>
</feature>
<evidence type="ECO:0000256" key="5">
    <source>
        <dbReference type="SAM" id="Phobius"/>
    </source>
</evidence>
<dbReference type="InterPro" id="IPR019109">
    <property type="entry name" value="MamF_MmsF"/>
</dbReference>
<name>A0ABY5AM03_9CYAN</name>
<evidence type="ECO:0000256" key="1">
    <source>
        <dbReference type="ARBA" id="ARBA00004141"/>
    </source>
</evidence>
<evidence type="ECO:0000256" key="4">
    <source>
        <dbReference type="ARBA" id="ARBA00023136"/>
    </source>
</evidence>
<keyword evidence="2 5" id="KW-0812">Transmembrane</keyword>
<dbReference type="Pfam" id="PF09685">
    <property type="entry name" value="MamF_MmsF"/>
    <property type="match status" value="1"/>
</dbReference>
<dbReference type="Proteomes" id="UP001056708">
    <property type="component" value="Chromosome"/>
</dbReference>
<protein>
    <submittedName>
        <fullName evidence="6">DUF4870 domain-containing protein</fullName>
    </submittedName>
</protein>
<dbReference type="RefSeq" id="WP_252661135.1">
    <property type="nucleotide sequence ID" value="NZ_CP098611.1"/>
</dbReference>
<evidence type="ECO:0000313" key="6">
    <source>
        <dbReference type="EMBL" id="USR89857.1"/>
    </source>
</evidence>
<feature type="transmembrane region" description="Helical" evidence="5">
    <location>
        <begin position="15"/>
        <end position="36"/>
    </location>
</feature>
<accession>A0ABY5AM03</accession>
<dbReference type="EMBL" id="CP098611">
    <property type="protein sequence ID" value="USR89857.1"/>
    <property type="molecule type" value="Genomic_DNA"/>
</dbReference>
<keyword evidence="7" id="KW-1185">Reference proteome</keyword>
<reference evidence="6" key="1">
    <citation type="submission" date="2022-06" db="EMBL/GenBank/DDBJ databases">
        <title>Genome sequence of Phormidium yuhuli AB48 isolated from an industrial photobioreactor environment.</title>
        <authorList>
            <person name="Qiu Y."/>
            <person name="Noonan A.J.C."/>
            <person name="Dofher K."/>
            <person name="Koch M."/>
            <person name="Kieft B."/>
            <person name="Lin X."/>
            <person name="Ziels R.M."/>
            <person name="Hallam S.J."/>
        </authorList>
    </citation>
    <scope>NUCLEOTIDE SEQUENCE</scope>
    <source>
        <strain evidence="6">AB48</strain>
    </source>
</reference>
<keyword evidence="3 5" id="KW-1133">Transmembrane helix</keyword>
<keyword evidence="4 5" id="KW-0472">Membrane</keyword>